<dbReference type="KEGG" id="sta:STHERM_c06650"/>
<gene>
    <name evidence="2" type="ordered locus">STHERM_c06650</name>
</gene>
<dbReference type="EMBL" id="CP001698">
    <property type="protein sequence ID" value="ADN01624.1"/>
    <property type="molecule type" value="Genomic_DNA"/>
</dbReference>
<accession>E0RR46</accession>
<reference evidence="2 3" key="2">
    <citation type="journal article" date="2010" name="J. Bacteriol.">
        <title>Genome sequence of the polysaccharide-degrading, thermophilic anaerobe Spirochaeta thermophila DSM 6192.</title>
        <authorList>
            <person name="Angelov A."/>
            <person name="Liebl S."/>
            <person name="Ballschmiter M."/>
            <person name="Bomeke M."/>
            <person name="Lehmann R."/>
            <person name="Liesegang H."/>
            <person name="Daniel R."/>
            <person name="Liebl W."/>
        </authorList>
    </citation>
    <scope>NUCLEOTIDE SEQUENCE [LARGE SCALE GENOMIC DNA]</scope>
    <source>
        <strain evidence="3">ATCC 49972 / DSM 6192 / RI 19.B1</strain>
    </source>
</reference>
<feature type="signal peptide" evidence="1">
    <location>
        <begin position="1"/>
        <end position="23"/>
    </location>
</feature>
<proteinExistence type="predicted"/>
<evidence type="ECO:0000256" key="1">
    <source>
        <dbReference type="SAM" id="SignalP"/>
    </source>
</evidence>
<evidence type="ECO:0000313" key="2">
    <source>
        <dbReference type="EMBL" id="ADN01624.1"/>
    </source>
</evidence>
<sequence>MRTIRTGAILLLFLAFTIAAQEAGDSPSQTSFGMGVAFGVAAFPNPDGTVETYNQLSLRPDISIGKFGIGLNLTLHYRFADSEGESGFEVREEDWVPDSDTSFLELYLPKIRYVRYGFKGDPLYVKAGTLDAVNLGTGFVVGGYSNANYLPDFPVWGLEWDMDGTLVNFPFIGFESFVANLAAFELFGVRGYVRPLAGSGIPMIKDLQVGATVAVDRDPYYYARKNENYTGPDEAEKPVVAWSLDAIQPILASPLISLSAFGAVAMEDEAAGAMIGAGGRAFAFLLYGAQLRFLGDDFIPSYFDVSYDLYRPQKYAVYTGEAHVPGSIGWLATLGFSVLEDKITLKATMDGPFGSSEEALARPHLLATFVMAEGVIPGFFFDIVYDKKDIGSFSDLGRWQEDSYMVFNIHYRSGPAVLTLFYTLRYELTDEGYEPVTTSGTEVSIQF</sequence>
<dbReference type="Proteomes" id="UP000001296">
    <property type="component" value="Chromosome"/>
</dbReference>
<reference key="1">
    <citation type="submission" date="2009-08" db="EMBL/GenBank/DDBJ databases">
        <title>The genome sequence of Spirochaeta thermophila DSM6192.</title>
        <authorList>
            <person name="Angelov A."/>
            <person name="Mientus M."/>
            <person name="Wittenberg S."/>
            <person name="Lehmann R."/>
            <person name="Liesegang H."/>
            <person name="Daniel R."/>
            <person name="Liebl W."/>
        </authorList>
    </citation>
    <scope>NUCLEOTIDE SEQUENCE</scope>
    <source>
        <strain>DSM 6192</strain>
    </source>
</reference>
<dbReference type="eggNOG" id="COG4254">
    <property type="taxonomic scope" value="Bacteria"/>
</dbReference>
<dbReference type="RefSeq" id="WP_013313465.1">
    <property type="nucleotide sequence ID" value="NC_014484.1"/>
</dbReference>
<dbReference type="PaxDb" id="665571-STHERM_c06650"/>
<evidence type="ECO:0000313" key="3">
    <source>
        <dbReference type="Proteomes" id="UP000001296"/>
    </source>
</evidence>
<organism evidence="2 3">
    <name type="scientific">Winmispira thermophila (strain ATCC 49972 / DSM 6192 / RI 19.B1)</name>
    <name type="common">Spirochaeta thermophila</name>
    <dbReference type="NCBI Taxonomy" id="665571"/>
    <lineage>
        <taxon>Bacteria</taxon>
        <taxon>Pseudomonadati</taxon>
        <taxon>Spirochaetota</taxon>
        <taxon>Spirochaetia</taxon>
        <taxon>Winmispirales</taxon>
        <taxon>Winmispiraceae</taxon>
        <taxon>Winmispira</taxon>
    </lineage>
</organism>
<feature type="chain" id="PRO_5003139688" evidence="1">
    <location>
        <begin position="24"/>
        <end position="447"/>
    </location>
</feature>
<protein>
    <submittedName>
        <fullName evidence="2">Uncharacterized protein</fullName>
    </submittedName>
</protein>
<keyword evidence="1" id="KW-0732">Signal</keyword>
<dbReference type="AlphaFoldDB" id="E0RR46"/>
<dbReference type="HOGENOM" id="CLU_590434_0_0_12"/>
<name>E0RR46_WINT6</name>